<dbReference type="PANTHER" id="PTHR30023:SF0">
    <property type="entry name" value="PENICILLIN-SENSITIVE CARBOXYPEPTIDASE A"/>
    <property type="match status" value="1"/>
</dbReference>
<protein>
    <submittedName>
        <fullName evidence="4">D-alanyl-D-alanine carboxypeptidase/D-alanyl-D-alanine-endopeptidase (Penicillin-binding protein 4)</fullName>
    </submittedName>
</protein>
<dbReference type="EMBL" id="SNXZ01000002">
    <property type="protein sequence ID" value="TDQ00843.1"/>
    <property type="molecule type" value="Genomic_DNA"/>
</dbReference>
<keyword evidence="2" id="KW-0378">Hydrolase</keyword>
<accession>A0A4R6SGU0</accession>
<dbReference type="NCBIfam" id="TIGR00666">
    <property type="entry name" value="PBP4"/>
    <property type="match status" value="1"/>
</dbReference>
<dbReference type="GO" id="GO:0004185">
    <property type="term" value="F:serine-type carboxypeptidase activity"/>
    <property type="evidence" value="ECO:0007669"/>
    <property type="project" value="InterPro"/>
</dbReference>
<dbReference type="Gene3D" id="3.50.80.20">
    <property type="entry name" value="D-Ala-D-Ala carboxypeptidase C, peptidase S13"/>
    <property type="match status" value="1"/>
</dbReference>
<dbReference type="Proteomes" id="UP000295444">
    <property type="component" value="Unassembled WGS sequence"/>
</dbReference>
<evidence type="ECO:0000256" key="3">
    <source>
        <dbReference type="SAM" id="SignalP"/>
    </source>
</evidence>
<name>A0A4R6SGU0_LABRH</name>
<evidence type="ECO:0000313" key="4">
    <source>
        <dbReference type="EMBL" id="TDQ00843.1"/>
    </source>
</evidence>
<dbReference type="GO" id="GO:0000270">
    <property type="term" value="P:peptidoglycan metabolic process"/>
    <property type="evidence" value="ECO:0007669"/>
    <property type="project" value="TreeGrafter"/>
</dbReference>
<proteinExistence type="inferred from homology"/>
<evidence type="ECO:0000256" key="2">
    <source>
        <dbReference type="ARBA" id="ARBA00022801"/>
    </source>
</evidence>
<dbReference type="PANTHER" id="PTHR30023">
    <property type="entry name" value="D-ALANYL-D-ALANINE CARBOXYPEPTIDASE"/>
    <property type="match status" value="1"/>
</dbReference>
<organism evidence="4 5">
    <name type="scientific">Labedaea rhizosphaerae</name>
    <dbReference type="NCBI Taxonomy" id="598644"/>
    <lineage>
        <taxon>Bacteria</taxon>
        <taxon>Bacillati</taxon>
        <taxon>Actinomycetota</taxon>
        <taxon>Actinomycetes</taxon>
        <taxon>Pseudonocardiales</taxon>
        <taxon>Pseudonocardiaceae</taxon>
        <taxon>Labedaea</taxon>
    </lineage>
</organism>
<dbReference type="SUPFAM" id="SSF56601">
    <property type="entry name" value="beta-lactamase/transpeptidase-like"/>
    <property type="match status" value="1"/>
</dbReference>
<sequence length="511" mass="53153">MFRFRSALAASVALISTAFIVVAGASAPAGASAAGDLPQDLTALLANPALKGAEVALVVRDADTGTALFDSGGGQQLLPASNEKLLTSAAALDILGPDYRFTTSAATLNGDLYLKGTGDPTMLGPDYDALAAQVAASGVRLVRGDLVADDTWFDSTRLGTGWSWDDEPYYYSGQISALTMSPDTDYDAGSVIVTITPGKVGEAPKLTVTPDNGTLKIVNTATTGAAGSDTSVNVDRDHGVNTIRVSGTIAADADPDEEWVTVWDPTAYVARLFRNALARHGVHVLGRTEFRATPAGAKTVASHQSMPLSQLLTPFLKLSNNMHAEILTKAIGRAKSGQGSWDAGIAGIKADLPSLGVDPKALRMNDGSGLSRMDSLTADELCDLLTAARAKPWFNVWYQALPIAGNPDRMVGGTLRNRMRNTAAANNLHGKTGSLTGVSSLSGYVTAANGQHLVFSMLSNNYLGGAPTSIQDAVGVRLAENGGTITHLIPATPARTGNPDADLECSWTHSC</sequence>
<keyword evidence="4" id="KW-0121">Carboxypeptidase</keyword>
<dbReference type="Gene3D" id="3.40.710.10">
    <property type="entry name" value="DD-peptidase/beta-lactamase superfamily"/>
    <property type="match status" value="2"/>
</dbReference>
<dbReference type="AlphaFoldDB" id="A0A4R6SGU0"/>
<dbReference type="InterPro" id="IPR012338">
    <property type="entry name" value="Beta-lactam/transpept-like"/>
</dbReference>
<keyword evidence="3" id="KW-0732">Signal</keyword>
<reference evidence="4 5" key="1">
    <citation type="submission" date="2019-03" db="EMBL/GenBank/DDBJ databases">
        <title>Genomic Encyclopedia of Type Strains, Phase IV (KMG-IV): sequencing the most valuable type-strain genomes for metagenomic binning, comparative biology and taxonomic classification.</title>
        <authorList>
            <person name="Goeker M."/>
        </authorList>
    </citation>
    <scope>NUCLEOTIDE SEQUENCE [LARGE SCALE GENOMIC DNA]</scope>
    <source>
        <strain evidence="4 5">DSM 45361</strain>
    </source>
</reference>
<gene>
    <name evidence="4" type="ORF">EV186_102709</name>
</gene>
<evidence type="ECO:0000256" key="1">
    <source>
        <dbReference type="ARBA" id="ARBA00006096"/>
    </source>
</evidence>
<dbReference type="Pfam" id="PF02113">
    <property type="entry name" value="Peptidase_S13"/>
    <property type="match status" value="1"/>
</dbReference>
<feature type="chain" id="PRO_5039225564" evidence="3">
    <location>
        <begin position="24"/>
        <end position="511"/>
    </location>
</feature>
<feature type="signal peptide" evidence="3">
    <location>
        <begin position="1"/>
        <end position="23"/>
    </location>
</feature>
<dbReference type="GO" id="GO:0006508">
    <property type="term" value="P:proteolysis"/>
    <property type="evidence" value="ECO:0007669"/>
    <property type="project" value="InterPro"/>
</dbReference>
<comment type="caution">
    <text evidence="4">The sequence shown here is derived from an EMBL/GenBank/DDBJ whole genome shotgun (WGS) entry which is preliminary data.</text>
</comment>
<keyword evidence="4" id="KW-0645">Protease</keyword>
<comment type="similarity">
    <text evidence="1">Belongs to the peptidase S13 family.</text>
</comment>
<dbReference type="PRINTS" id="PR00922">
    <property type="entry name" value="DADACBPTASE3"/>
</dbReference>
<dbReference type="InterPro" id="IPR000667">
    <property type="entry name" value="Peptidase_S13"/>
</dbReference>
<evidence type="ECO:0000313" key="5">
    <source>
        <dbReference type="Proteomes" id="UP000295444"/>
    </source>
</evidence>
<keyword evidence="5" id="KW-1185">Reference proteome</keyword>
<dbReference type="OrthoDB" id="9802627at2"/>
<dbReference type="RefSeq" id="WP_133849501.1">
    <property type="nucleotide sequence ID" value="NZ_SNXZ01000002.1"/>
</dbReference>